<evidence type="ECO:0000259" key="2">
    <source>
        <dbReference type="Pfam" id="PF23003"/>
    </source>
</evidence>
<feature type="chain" id="PRO_5012588301" evidence="1">
    <location>
        <begin position="16"/>
        <end position="403"/>
    </location>
</feature>
<keyword evidence="3" id="KW-1185">Reference proteome</keyword>
<dbReference type="WBParaSite" id="Hba_21597">
    <property type="protein sequence ID" value="Hba_21597"/>
    <property type="gene ID" value="Hba_21597"/>
</dbReference>
<evidence type="ECO:0000313" key="3">
    <source>
        <dbReference type="Proteomes" id="UP000095283"/>
    </source>
</evidence>
<feature type="domain" description="Abnormal cell migration protein 18-like fibronectin type I" evidence="2">
    <location>
        <begin position="219"/>
        <end position="274"/>
    </location>
</feature>
<evidence type="ECO:0000313" key="4">
    <source>
        <dbReference type="WBParaSite" id="Hba_21597"/>
    </source>
</evidence>
<organism evidence="3 4">
    <name type="scientific">Heterorhabditis bacteriophora</name>
    <name type="common">Entomopathogenic nematode worm</name>
    <dbReference type="NCBI Taxonomy" id="37862"/>
    <lineage>
        <taxon>Eukaryota</taxon>
        <taxon>Metazoa</taxon>
        <taxon>Ecdysozoa</taxon>
        <taxon>Nematoda</taxon>
        <taxon>Chromadorea</taxon>
        <taxon>Rhabditida</taxon>
        <taxon>Rhabditina</taxon>
        <taxon>Rhabditomorpha</taxon>
        <taxon>Strongyloidea</taxon>
        <taxon>Heterorhabditidae</taxon>
        <taxon>Heterorhabditis</taxon>
    </lineage>
</organism>
<keyword evidence="1" id="KW-0732">Signal</keyword>
<dbReference type="Proteomes" id="UP000095283">
    <property type="component" value="Unplaced"/>
</dbReference>
<sequence length="403" mass="45541">MGFELLFFLMPLVTAVEYYSIESGRLLEDRCINGRIYLKDNSTAGYLCSEGKLIWHGKYAVGGTVRGCTPDGIEIIAEPTNCRSTGVIDTVYNKYTCSNDSVVLEKCKLDGCELRVGEKRTYRNYIVECKQGCPQENEMALNSPEAIIRRVACVVNGEELKIGERKLVAEMKIFQCILVGFDAELIIESYPVMDQISSVIIEHFIKYRPTSSGEAAAYACDLKGHEITIGSTYADEDYEYSCRRDSVDGTVSLKTTKCFHMGKEIPIGKFIVTNDEEYFRLFCIEYPGYVRKIYKHKNICIFNSTLINANDMNLVAGVDKIVNGKVTHAIYSCVQDLESNYFYESSICEHGNVKMNIGMNWKDNDGSRYRCIRGPDGEPHVVAVHAFCENTFTKYTIASYLWP</sequence>
<accession>A0A1I7XW42</accession>
<proteinExistence type="predicted"/>
<dbReference type="AlphaFoldDB" id="A0A1I7XW42"/>
<reference evidence="4" key="1">
    <citation type="submission" date="2016-11" db="UniProtKB">
        <authorList>
            <consortium name="WormBaseParasite"/>
        </authorList>
    </citation>
    <scope>IDENTIFICATION</scope>
</reference>
<feature type="signal peptide" evidence="1">
    <location>
        <begin position="1"/>
        <end position="15"/>
    </location>
</feature>
<dbReference type="InterPro" id="IPR055119">
    <property type="entry name" value="Mig18_Fn1"/>
</dbReference>
<name>A0A1I7XW42_HETBA</name>
<dbReference type="Pfam" id="PF23003">
    <property type="entry name" value="Fn1_2"/>
    <property type="match status" value="1"/>
</dbReference>
<evidence type="ECO:0000256" key="1">
    <source>
        <dbReference type="SAM" id="SignalP"/>
    </source>
</evidence>
<protein>
    <submittedName>
        <fullName evidence="4">Metalloproteinase inhibitor 1</fullName>
    </submittedName>
</protein>